<feature type="compositionally biased region" description="Pro residues" evidence="1">
    <location>
        <begin position="37"/>
        <end position="47"/>
    </location>
</feature>
<dbReference type="STRING" id="1314783.A0A165KLB3"/>
<dbReference type="GO" id="GO:0000145">
    <property type="term" value="C:exocyst"/>
    <property type="evidence" value="ECO:0007669"/>
    <property type="project" value="TreeGrafter"/>
</dbReference>
<dbReference type="InterPro" id="IPR036047">
    <property type="entry name" value="F-box-like_dom_sf"/>
</dbReference>
<dbReference type="EMBL" id="KV429202">
    <property type="protein sequence ID" value="KZT63287.1"/>
    <property type="molecule type" value="Genomic_DNA"/>
</dbReference>
<evidence type="ECO:0000256" key="1">
    <source>
        <dbReference type="SAM" id="MobiDB-lite"/>
    </source>
</evidence>
<proteinExistence type="predicted"/>
<dbReference type="SUPFAM" id="SSF81383">
    <property type="entry name" value="F-box domain"/>
    <property type="match status" value="1"/>
</dbReference>
<dbReference type="PANTHER" id="PTHR12100:SF1">
    <property type="entry name" value="RECYCLIN-1"/>
    <property type="match status" value="1"/>
</dbReference>
<dbReference type="Pfam" id="PF07393">
    <property type="entry name" value="Sec10_HB"/>
    <property type="match status" value="2"/>
</dbReference>
<evidence type="ECO:0000313" key="3">
    <source>
        <dbReference type="EMBL" id="KZT63287.1"/>
    </source>
</evidence>
<reference evidence="3 4" key="1">
    <citation type="journal article" date="2016" name="Mol. Biol. Evol.">
        <title>Comparative Genomics of Early-Diverging Mushroom-Forming Fungi Provides Insights into the Origins of Lignocellulose Decay Capabilities.</title>
        <authorList>
            <person name="Nagy L.G."/>
            <person name="Riley R."/>
            <person name="Tritt A."/>
            <person name="Adam C."/>
            <person name="Daum C."/>
            <person name="Floudas D."/>
            <person name="Sun H."/>
            <person name="Yadav J.S."/>
            <person name="Pangilinan J."/>
            <person name="Larsson K.H."/>
            <person name="Matsuura K."/>
            <person name="Barry K."/>
            <person name="Labutti K."/>
            <person name="Kuo R."/>
            <person name="Ohm R.A."/>
            <person name="Bhattacharya S.S."/>
            <person name="Shirouzu T."/>
            <person name="Yoshinaga Y."/>
            <person name="Martin F.M."/>
            <person name="Grigoriev I.V."/>
            <person name="Hibbett D.S."/>
        </authorList>
    </citation>
    <scope>NUCLEOTIDE SEQUENCE [LARGE SCALE GENOMIC DNA]</scope>
    <source>
        <strain evidence="3 4">L-15889</strain>
    </source>
</reference>
<dbReference type="PANTHER" id="PTHR12100">
    <property type="entry name" value="SEC10"/>
    <property type="match status" value="1"/>
</dbReference>
<feature type="compositionally biased region" description="Low complexity" evidence="1">
    <location>
        <begin position="15"/>
        <end position="36"/>
    </location>
</feature>
<dbReference type="Proteomes" id="UP000076727">
    <property type="component" value="Unassembled WGS sequence"/>
</dbReference>
<protein>
    <recommendedName>
        <fullName evidence="2">F-box domain-containing protein</fullName>
    </recommendedName>
</protein>
<feature type="domain" description="F-box" evidence="2">
    <location>
        <begin position="62"/>
        <end position="108"/>
    </location>
</feature>
<accession>A0A165KLB3</accession>
<dbReference type="GO" id="GO:0006887">
    <property type="term" value="P:exocytosis"/>
    <property type="evidence" value="ECO:0007669"/>
    <property type="project" value="TreeGrafter"/>
</dbReference>
<feature type="region of interest" description="Disordered" evidence="1">
    <location>
        <begin position="714"/>
        <end position="756"/>
    </location>
</feature>
<feature type="region of interest" description="Disordered" evidence="1">
    <location>
        <begin position="15"/>
        <end position="58"/>
    </location>
</feature>
<dbReference type="AlphaFoldDB" id="A0A165KLB3"/>
<dbReference type="InterPro" id="IPR001810">
    <property type="entry name" value="F-box_dom"/>
</dbReference>
<organism evidence="3 4">
    <name type="scientific">Daedalea quercina L-15889</name>
    <dbReference type="NCBI Taxonomy" id="1314783"/>
    <lineage>
        <taxon>Eukaryota</taxon>
        <taxon>Fungi</taxon>
        <taxon>Dikarya</taxon>
        <taxon>Basidiomycota</taxon>
        <taxon>Agaricomycotina</taxon>
        <taxon>Agaricomycetes</taxon>
        <taxon>Polyporales</taxon>
        <taxon>Fomitopsis</taxon>
    </lineage>
</organism>
<evidence type="ECO:0000259" key="2">
    <source>
        <dbReference type="PROSITE" id="PS50181"/>
    </source>
</evidence>
<feature type="compositionally biased region" description="Polar residues" evidence="1">
    <location>
        <begin position="717"/>
        <end position="730"/>
    </location>
</feature>
<dbReference type="PROSITE" id="PS50181">
    <property type="entry name" value="FBOX"/>
    <property type="match status" value="1"/>
</dbReference>
<keyword evidence="4" id="KW-1185">Reference proteome</keyword>
<sequence length="1093" mass="119609">MDKFTALEPVRLYKTPAASSKPTTSSNNRLSLFSPITPRPTHPPPASPFANAQAPQRGPAPFERIGRLPADLHILILTHIAVPDLPAYARVCRAAGALVRDERVWEARWRMFGLDDGLGDDVQGYGKDASGRRTADPIGKRKGHLHEVLAVLEERSKERNGVSKNGAPPTLTVDIGDDDFGDFASGGDGAALPNAPADEMGDFVGAFATVTTPRPSSAFPSFATPTTMSTPPKPTYRAQYIRAHTLLKPLVPALYAPPHAVLSTLFPPPSAPSPSPFQTPLKQAHTLRLLALFLSPRVKPLRSWSALAAALRAATDRFEDALLTAFDVADGRSDETGMREAAEASWEVFDRSGGEGRSTIFGERDSGGGEMHWELGTVWIEKREIFYEQAKWRPLDNFTADGQLDFDAMDAFIGEVLATLREHGAKAVRVFPPATSVLLSFADRLAGDVVGEYIAPLLTRARELSNETFLKACAATFKEAWRMADVIIEVASERRDSLVTKAQAEDVVYRMFEPNMDEYLDEEVEFVKACFERTCRAWEVQLLQQSGPVVPGQPKSAEVTQVRFLGSSNPAQVKRNVLASFTDVLLLPVTIVPRTAVTVGKAVAAGGSAAVQGISMLNPQKWGAASAAGDADGVGAGGGGAGLGKRFSKLGSWRHSRGGSVDYTKNWYTQHFEKGEDGSTLFEIGDVDDDGDADADGNDGSVIGKEIDVVNEKTDRWSVSSSTTAHSQLAPSILSKTTSSSTTTSTRTSTPIPPTQSTSFDKLDLLLSLDVALELIHADRESLKRAETFSGYPGEYGHRVRDTIEELFVLLLQALGERHVKPGFDTATQQMRTYQPAEHEETRSVAPLLQFFELVHVGDTIQSMVQVYFDKELAPHIDRTDFLNAVVREKKRFEDVLDDSVAAGLNAGTDALMNQVEHIIVTLTGPRAYYPQEDAPLELGPTKGCVEAIQCLKMHCQLLKGSTSKEVLEVFYQEIGIRLITILQKHLKRQIISLNGGFQVIADLNTYHSFVSSLKVSSIAAEFSYLKMLGHVYVVEDAKDLAQIVRDVTRYGGAYKPEDVYEFIQRRADWKKIEKTVDKAMYNLSFKEDCVIC</sequence>
<dbReference type="OrthoDB" id="5554140at2759"/>
<dbReference type="GO" id="GO:0006893">
    <property type="term" value="P:Golgi to plasma membrane transport"/>
    <property type="evidence" value="ECO:0007669"/>
    <property type="project" value="TreeGrafter"/>
</dbReference>
<dbReference type="InterPro" id="IPR048627">
    <property type="entry name" value="Sec10_HB"/>
</dbReference>
<feature type="compositionally biased region" description="Low complexity" evidence="1">
    <location>
        <begin position="731"/>
        <end position="756"/>
    </location>
</feature>
<name>A0A165KLB3_9APHY</name>
<gene>
    <name evidence="3" type="ORF">DAEQUDRAFT_734005</name>
</gene>
<evidence type="ECO:0000313" key="4">
    <source>
        <dbReference type="Proteomes" id="UP000076727"/>
    </source>
</evidence>
<dbReference type="InterPro" id="IPR009976">
    <property type="entry name" value="Sec10-like"/>
</dbReference>